<reference evidence="1 2" key="1">
    <citation type="submission" date="2024-06" db="EMBL/GenBank/DDBJ databases">
        <title>Novosphingobium rhizovicinus M1R2S20.</title>
        <authorList>
            <person name="Sun J.-Q."/>
        </authorList>
    </citation>
    <scope>NUCLEOTIDE SEQUENCE [LARGE SCALE GENOMIC DNA]</scope>
    <source>
        <strain evidence="1 2">M1R2S20</strain>
    </source>
</reference>
<dbReference type="RefSeq" id="WP_367775431.1">
    <property type="nucleotide sequence ID" value="NZ_JBFNXR010000054.1"/>
</dbReference>
<protein>
    <submittedName>
        <fullName evidence="1">Uncharacterized protein</fullName>
    </submittedName>
</protein>
<keyword evidence="2" id="KW-1185">Reference proteome</keyword>
<evidence type="ECO:0000313" key="2">
    <source>
        <dbReference type="Proteomes" id="UP001556118"/>
    </source>
</evidence>
<evidence type="ECO:0000313" key="1">
    <source>
        <dbReference type="EMBL" id="MEW9856960.1"/>
    </source>
</evidence>
<gene>
    <name evidence="1" type="ORF">ABUH87_17695</name>
</gene>
<dbReference type="Proteomes" id="UP001556118">
    <property type="component" value="Unassembled WGS sequence"/>
</dbReference>
<sequence length="93" mass="10268">MHVVTDADREAAEELRVLLADVSGFWHVPGDAGPICAALARHRVRSELRMLEKINHAGLLAVPNERMQLERGAAPARGLEIRTRKELPNAIGR</sequence>
<dbReference type="EMBL" id="JBFNXR010000054">
    <property type="protein sequence ID" value="MEW9856960.1"/>
    <property type="molecule type" value="Genomic_DNA"/>
</dbReference>
<name>A0ABV3RG28_9SPHN</name>
<accession>A0ABV3RG28</accession>
<proteinExistence type="predicted"/>
<comment type="caution">
    <text evidence="1">The sequence shown here is derived from an EMBL/GenBank/DDBJ whole genome shotgun (WGS) entry which is preliminary data.</text>
</comment>
<organism evidence="1 2">
    <name type="scientific">Novosphingobium rhizovicinum</name>
    <dbReference type="NCBI Taxonomy" id="3228928"/>
    <lineage>
        <taxon>Bacteria</taxon>
        <taxon>Pseudomonadati</taxon>
        <taxon>Pseudomonadota</taxon>
        <taxon>Alphaproteobacteria</taxon>
        <taxon>Sphingomonadales</taxon>
        <taxon>Sphingomonadaceae</taxon>
        <taxon>Novosphingobium</taxon>
    </lineage>
</organism>